<dbReference type="EMBL" id="KN840452">
    <property type="protein sequence ID" value="KIP10650.1"/>
    <property type="molecule type" value="Genomic_DNA"/>
</dbReference>
<feature type="signal peptide" evidence="8">
    <location>
        <begin position="1"/>
        <end position="25"/>
    </location>
</feature>
<dbReference type="GO" id="GO:0005509">
    <property type="term" value="F:calcium ion binding"/>
    <property type="evidence" value="ECO:0007669"/>
    <property type="project" value="InterPro"/>
</dbReference>
<dbReference type="InterPro" id="IPR001382">
    <property type="entry name" value="Glyco_hydro_47"/>
</dbReference>
<dbReference type="InterPro" id="IPR044674">
    <property type="entry name" value="EDEM1/2/3"/>
</dbReference>
<evidence type="ECO:0000313" key="11">
    <source>
        <dbReference type="Proteomes" id="UP000053257"/>
    </source>
</evidence>
<accession>A0A0C3SEM9</accession>
<dbReference type="HOGENOM" id="CLU_003818_2_1_1"/>
<dbReference type="GO" id="GO:0005975">
    <property type="term" value="P:carbohydrate metabolic process"/>
    <property type="evidence" value="ECO:0007669"/>
    <property type="project" value="InterPro"/>
</dbReference>
<sequence>MKWPTYWPKALLLLVSINLEGQIWSPHNNFCVAGATSWSADRKLEARNRTRELWYHGFRSYMRYAFPMDELAPLSCTGRGPDWYNPANIASNDVAGNFSVTLVDVLDTFVVLNDTVGFDNAVRDVIEWVSFDVNTKPQVFETTIRVLGGLLSAHQFAAKVGHPFFLPWYRGELLSMAYDLGKRLLPAFKTPTGLPYARINLRHGLRPGESIDTCTAGAGSLILEFGTLSRLTGDDRFEKAAYKAFFALWNHRSDIGLVGNTVNIYTGTWTHPEVNSIGAGVDSFYEYALKWYILSGEVEFLDVFQEAYAAVMRYTRAPDGFWYRSANVFTGDATYHTVDSLSAFWPGLQVLAGDVENAIKSHLIYWNLWKKFAGLPEVWDMTYRVATSFQYPLRPEFIESTWYLYRATRDPFYLDVGERVLSDIIVRAKVECGLTGINDLRENGQDDRMESFVLSETLKYLYLLFDEENALHHDDSNMVLTTEGHLLTLDREFEKPISAIRRELRRVEHLSCPIYEPPKLSLRRDGSGLTAGVYSRPDVDYARTLTAAPLIGMEEYAHSPAGWCQIPRVDLYSYDFLLSPDGQVVQEDFNPTSKKLTPVSDGYVLHNVSGIRTHIVSRMDGKGYDITKLGPYSVKTGQIVYVNDSDLLLAPLDGKGPVEGQSKKRRLPQVELRLYMDLMESADLTLQLRHDTPTEAFIDASTAMFGADPSTMDPQHPIRFGHGGGVRLVRDPTNPLGCESYKQEYAGEAIVVQRGDCTFLDKLFEAAVAGASGVVVISDEARGINPSADPEEIQAVGDMLDEVAVVVVNQDDGEMLTTMMDAAESMGVGQIMMAISPTPEMTSNGHDASITPDEAMRKARDSSRVLYLNGHPLINTRLLV</sequence>
<keyword evidence="4" id="KW-0325">Glycoprotein</keyword>
<feature type="chain" id="PRO_5002170061" description="alpha-1,2-Mannosidase" evidence="8">
    <location>
        <begin position="26"/>
        <end position="880"/>
    </location>
</feature>
<dbReference type="CDD" id="cd00538">
    <property type="entry name" value="PA"/>
    <property type="match status" value="1"/>
</dbReference>
<reference evidence="10 11" key="1">
    <citation type="journal article" date="2014" name="PLoS Genet.">
        <title>Analysis of the Phlebiopsis gigantea genome, transcriptome and secretome provides insight into its pioneer colonization strategies of wood.</title>
        <authorList>
            <person name="Hori C."/>
            <person name="Ishida T."/>
            <person name="Igarashi K."/>
            <person name="Samejima M."/>
            <person name="Suzuki H."/>
            <person name="Master E."/>
            <person name="Ferreira P."/>
            <person name="Ruiz-Duenas F.J."/>
            <person name="Held B."/>
            <person name="Canessa P."/>
            <person name="Larrondo L.F."/>
            <person name="Schmoll M."/>
            <person name="Druzhinina I.S."/>
            <person name="Kubicek C.P."/>
            <person name="Gaskell J.A."/>
            <person name="Kersten P."/>
            <person name="St John F."/>
            <person name="Glasner J."/>
            <person name="Sabat G."/>
            <person name="Splinter BonDurant S."/>
            <person name="Syed K."/>
            <person name="Yadav J."/>
            <person name="Mgbeahuruike A.C."/>
            <person name="Kovalchuk A."/>
            <person name="Asiegbu F.O."/>
            <person name="Lackner G."/>
            <person name="Hoffmeister D."/>
            <person name="Rencoret J."/>
            <person name="Gutierrez A."/>
            <person name="Sun H."/>
            <person name="Lindquist E."/>
            <person name="Barry K."/>
            <person name="Riley R."/>
            <person name="Grigoriev I.V."/>
            <person name="Henrissat B."/>
            <person name="Kues U."/>
            <person name="Berka R.M."/>
            <person name="Martinez A.T."/>
            <person name="Covert S.F."/>
            <person name="Blanchette R.A."/>
            <person name="Cullen D."/>
        </authorList>
    </citation>
    <scope>NUCLEOTIDE SEQUENCE [LARGE SCALE GENOMIC DNA]</scope>
    <source>
        <strain evidence="10 11">11061_1 CR5-6</strain>
    </source>
</reference>
<organism evidence="10 11">
    <name type="scientific">Phlebiopsis gigantea (strain 11061_1 CR5-6)</name>
    <name type="common">White-rot fungus</name>
    <name type="synonym">Peniophora gigantea</name>
    <dbReference type="NCBI Taxonomy" id="745531"/>
    <lineage>
        <taxon>Eukaryota</taxon>
        <taxon>Fungi</taxon>
        <taxon>Dikarya</taxon>
        <taxon>Basidiomycota</taxon>
        <taxon>Agaricomycotina</taxon>
        <taxon>Agaricomycetes</taxon>
        <taxon>Polyporales</taxon>
        <taxon>Phanerochaetaceae</taxon>
        <taxon>Phlebiopsis</taxon>
    </lineage>
</organism>
<keyword evidence="11" id="KW-1185">Reference proteome</keyword>
<dbReference type="PANTHER" id="PTHR45679">
    <property type="entry name" value="ER DEGRADATION-ENHANCING ALPHA-MANNOSIDASE-LIKE PROTEIN 2"/>
    <property type="match status" value="1"/>
</dbReference>
<dbReference type="GO" id="GO:0016020">
    <property type="term" value="C:membrane"/>
    <property type="evidence" value="ECO:0007669"/>
    <property type="project" value="InterPro"/>
</dbReference>
<evidence type="ECO:0000256" key="1">
    <source>
        <dbReference type="ARBA" id="ARBA00004240"/>
    </source>
</evidence>
<dbReference type="InterPro" id="IPR036026">
    <property type="entry name" value="Seven-hairpin_glycosidases"/>
</dbReference>
<gene>
    <name evidence="10" type="ORF">PHLGIDRAFT_100752</name>
</gene>
<dbReference type="Gene3D" id="1.50.10.10">
    <property type="match status" value="1"/>
</dbReference>
<evidence type="ECO:0000256" key="4">
    <source>
        <dbReference type="ARBA" id="ARBA00023180"/>
    </source>
</evidence>
<proteinExistence type="inferred from homology"/>
<feature type="binding site" evidence="6">
    <location>
        <position position="482"/>
    </location>
    <ligand>
        <name>Ca(2+)</name>
        <dbReference type="ChEBI" id="CHEBI:29108"/>
    </ligand>
</feature>
<feature type="domain" description="PA" evidence="9">
    <location>
        <begin position="728"/>
        <end position="816"/>
    </location>
</feature>
<dbReference type="Proteomes" id="UP000053257">
    <property type="component" value="Unassembled WGS sequence"/>
</dbReference>
<evidence type="ECO:0000256" key="7">
    <source>
        <dbReference type="RuleBase" id="RU361193"/>
    </source>
</evidence>
<dbReference type="Gene3D" id="3.50.30.30">
    <property type="match status" value="1"/>
</dbReference>
<comment type="cofactor">
    <cofactor evidence="6">
        <name>Ca(2+)</name>
        <dbReference type="ChEBI" id="CHEBI:29108"/>
    </cofactor>
</comment>
<evidence type="ECO:0000256" key="5">
    <source>
        <dbReference type="PIRSR" id="PIRSR601382-1"/>
    </source>
</evidence>
<name>A0A0C3SEM9_PHLG1</name>
<keyword evidence="6" id="KW-0106">Calcium</keyword>
<dbReference type="PANTHER" id="PTHR45679:SF5">
    <property type="entry name" value="ER DEGRADATION-ENHANCING ALPHA-MANNOSIDASE-LIKE PROTEIN 1"/>
    <property type="match status" value="1"/>
</dbReference>
<dbReference type="EC" id="3.2.1.-" evidence="7"/>
<evidence type="ECO:0000256" key="8">
    <source>
        <dbReference type="SAM" id="SignalP"/>
    </source>
</evidence>
<keyword evidence="7" id="KW-0326">Glycosidase</keyword>
<keyword evidence="3" id="KW-0256">Endoplasmic reticulum</keyword>
<comment type="subcellular location">
    <subcellularLocation>
        <location evidence="1">Endoplasmic reticulum</location>
    </subcellularLocation>
</comment>
<dbReference type="Pfam" id="PF02225">
    <property type="entry name" value="PA"/>
    <property type="match status" value="1"/>
</dbReference>
<feature type="active site" evidence="5">
    <location>
        <position position="282"/>
    </location>
</feature>
<dbReference type="STRING" id="745531.A0A0C3SEM9"/>
<dbReference type="InterPro" id="IPR012341">
    <property type="entry name" value="6hp_glycosidase-like_sf"/>
</dbReference>
<dbReference type="GO" id="GO:0004571">
    <property type="term" value="F:mannosyl-oligosaccharide 1,2-alpha-mannosidase activity"/>
    <property type="evidence" value="ECO:0007669"/>
    <property type="project" value="InterPro"/>
</dbReference>
<dbReference type="SUPFAM" id="SSF52025">
    <property type="entry name" value="PA domain"/>
    <property type="match status" value="1"/>
</dbReference>
<feature type="active site" description="Proton donor" evidence="5">
    <location>
        <position position="377"/>
    </location>
</feature>
<protein>
    <recommendedName>
        <fullName evidence="7">alpha-1,2-Mannosidase</fullName>
        <ecNumber evidence="7">3.2.1.-</ecNumber>
    </recommendedName>
</protein>
<keyword evidence="8" id="KW-0732">Signal</keyword>
<dbReference type="SUPFAM" id="SSF48225">
    <property type="entry name" value="Seven-hairpin glycosidases"/>
    <property type="match status" value="1"/>
</dbReference>
<dbReference type="InterPro" id="IPR003137">
    <property type="entry name" value="PA_domain"/>
</dbReference>
<dbReference type="GO" id="GO:0044322">
    <property type="term" value="C:endoplasmic reticulum quality control compartment"/>
    <property type="evidence" value="ECO:0007669"/>
    <property type="project" value="GOC"/>
</dbReference>
<comment type="similarity">
    <text evidence="2 7">Belongs to the glycosyl hydrolase 47 family.</text>
</comment>
<dbReference type="InterPro" id="IPR046450">
    <property type="entry name" value="PA_dom_sf"/>
</dbReference>
<dbReference type="AlphaFoldDB" id="A0A0C3SEM9"/>
<feature type="active site" description="Proton donor" evidence="5">
    <location>
        <position position="141"/>
    </location>
</feature>
<feature type="active site" evidence="5">
    <location>
        <position position="396"/>
    </location>
</feature>
<evidence type="ECO:0000256" key="2">
    <source>
        <dbReference type="ARBA" id="ARBA00007658"/>
    </source>
</evidence>
<keyword evidence="7 10" id="KW-0378">Hydrolase</keyword>
<keyword evidence="6" id="KW-0479">Metal-binding</keyword>
<dbReference type="PRINTS" id="PR00747">
    <property type="entry name" value="GLYHDRLASE47"/>
</dbReference>
<dbReference type="Pfam" id="PF01532">
    <property type="entry name" value="Glyco_hydro_47"/>
    <property type="match status" value="1"/>
</dbReference>
<dbReference type="GO" id="GO:0036503">
    <property type="term" value="P:ERAD pathway"/>
    <property type="evidence" value="ECO:0007669"/>
    <property type="project" value="UniProtKB-ARBA"/>
</dbReference>
<evidence type="ECO:0000256" key="6">
    <source>
        <dbReference type="PIRSR" id="PIRSR601382-2"/>
    </source>
</evidence>
<evidence type="ECO:0000256" key="3">
    <source>
        <dbReference type="ARBA" id="ARBA00022824"/>
    </source>
</evidence>
<evidence type="ECO:0000259" key="9">
    <source>
        <dbReference type="Pfam" id="PF02225"/>
    </source>
</evidence>
<dbReference type="GO" id="GO:1904380">
    <property type="term" value="P:endoplasmic reticulum mannose trimming"/>
    <property type="evidence" value="ECO:0007669"/>
    <property type="project" value="InterPro"/>
</dbReference>
<dbReference type="OrthoDB" id="8118055at2759"/>
<evidence type="ECO:0000313" key="10">
    <source>
        <dbReference type="EMBL" id="KIP10650.1"/>
    </source>
</evidence>